<feature type="transmembrane region" description="Helical" evidence="2">
    <location>
        <begin position="124"/>
        <end position="145"/>
    </location>
</feature>
<sequence>MARGYHGSDAKPGVETPENTDKCLSGVTVRCHLYTHTTTHLSKKYKHLSDAPPRVHTHLPTYITYNTHMQTHDRSDQRRGRKPREEEEEKERRRRRSDAPGRRARKRVRESEDKIWSYGRPVKLGLYFVVVSIPIDNFTWHFIPINYYPCIVLLTICLCTLISCVLCVYAHLMSLVCMISIHLI</sequence>
<feature type="compositionally biased region" description="Basic residues" evidence="1">
    <location>
        <begin position="92"/>
        <end position="106"/>
    </location>
</feature>
<proteinExistence type="predicted"/>
<keyword evidence="2" id="KW-0812">Transmembrane</keyword>
<feature type="region of interest" description="Disordered" evidence="1">
    <location>
        <begin position="66"/>
        <end position="106"/>
    </location>
</feature>
<feature type="transmembrane region" description="Helical" evidence="2">
    <location>
        <begin position="151"/>
        <end position="181"/>
    </location>
</feature>
<keyword evidence="2" id="KW-1133">Transmembrane helix</keyword>
<name>A0AAP0HXQ6_9MAGN</name>
<protein>
    <submittedName>
        <fullName evidence="3">Uncharacterized protein</fullName>
    </submittedName>
</protein>
<keyword evidence="4" id="KW-1185">Reference proteome</keyword>
<gene>
    <name evidence="3" type="ORF">Scep_023764</name>
</gene>
<dbReference type="Proteomes" id="UP001419268">
    <property type="component" value="Unassembled WGS sequence"/>
</dbReference>
<dbReference type="AlphaFoldDB" id="A0AAP0HXQ6"/>
<dbReference type="EMBL" id="JBBNAG010000010">
    <property type="protein sequence ID" value="KAK9100334.1"/>
    <property type="molecule type" value="Genomic_DNA"/>
</dbReference>
<comment type="caution">
    <text evidence="3">The sequence shown here is derived from an EMBL/GenBank/DDBJ whole genome shotgun (WGS) entry which is preliminary data.</text>
</comment>
<keyword evidence="2" id="KW-0472">Membrane</keyword>
<evidence type="ECO:0000313" key="3">
    <source>
        <dbReference type="EMBL" id="KAK9100334.1"/>
    </source>
</evidence>
<reference evidence="3 4" key="1">
    <citation type="submission" date="2024-01" db="EMBL/GenBank/DDBJ databases">
        <title>Genome assemblies of Stephania.</title>
        <authorList>
            <person name="Yang L."/>
        </authorList>
    </citation>
    <scope>NUCLEOTIDE SEQUENCE [LARGE SCALE GENOMIC DNA]</scope>
    <source>
        <strain evidence="3">JXDWG</strain>
        <tissue evidence="3">Leaf</tissue>
    </source>
</reference>
<evidence type="ECO:0000256" key="2">
    <source>
        <dbReference type="SAM" id="Phobius"/>
    </source>
</evidence>
<evidence type="ECO:0000313" key="4">
    <source>
        <dbReference type="Proteomes" id="UP001419268"/>
    </source>
</evidence>
<feature type="region of interest" description="Disordered" evidence="1">
    <location>
        <begin position="1"/>
        <end position="21"/>
    </location>
</feature>
<organism evidence="3 4">
    <name type="scientific">Stephania cephalantha</name>
    <dbReference type="NCBI Taxonomy" id="152367"/>
    <lineage>
        <taxon>Eukaryota</taxon>
        <taxon>Viridiplantae</taxon>
        <taxon>Streptophyta</taxon>
        <taxon>Embryophyta</taxon>
        <taxon>Tracheophyta</taxon>
        <taxon>Spermatophyta</taxon>
        <taxon>Magnoliopsida</taxon>
        <taxon>Ranunculales</taxon>
        <taxon>Menispermaceae</taxon>
        <taxon>Menispermoideae</taxon>
        <taxon>Cissampelideae</taxon>
        <taxon>Stephania</taxon>
    </lineage>
</organism>
<evidence type="ECO:0000256" key="1">
    <source>
        <dbReference type="SAM" id="MobiDB-lite"/>
    </source>
</evidence>
<accession>A0AAP0HXQ6</accession>